<name>A0A9P6TZP9_9FUNG</name>
<feature type="chain" id="PRO_5040158217" description="Secreted protein" evidence="2">
    <location>
        <begin position="23"/>
        <end position="324"/>
    </location>
</feature>
<evidence type="ECO:0008006" key="5">
    <source>
        <dbReference type="Google" id="ProtNLM"/>
    </source>
</evidence>
<reference evidence="3" key="1">
    <citation type="journal article" date="2020" name="Fungal Divers.">
        <title>Resolving the Mortierellaceae phylogeny through synthesis of multi-gene phylogenetics and phylogenomics.</title>
        <authorList>
            <person name="Vandepol N."/>
            <person name="Liber J."/>
            <person name="Desiro A."/>
            <person name="Na H."/>
            <person name="Kennedy M."/>
            <person name="Barry K."/>
            <person name="Grigoriev I.V."/>
            <person name="Miller A.N."/>
            <person name="O'Donnell K."/>
            <person name="Stajich J.E."/>
            <person name="Bonito G."/>
        </authorList>
    </citation>
    <scope>NUCLEOTIDE SEQUENCE</scope>
    <source>
        <strain evidence="3">BC1065</strain>
    </source>
</reference>
<feature type="signal peptide" evidence="2">
    <location>
        <begin position="1"/>
        <end position="22"/>
    </location>
</feature>
<dbReference type="Proteomes" id="UP000807716">
    <property type="component" value="Unassembled WGS sequence"/>
</dbReference>
<proteinExistence type="predicted"/>
<evidence type="ECO:0000313" key="3">
    <source>
        <dbReference type="EMBL" id="KAG0253013.1"/>
    </source>
</evidence>
<accession>A0A9P6TZP9</accession>
<evidence type="ECO:0000256" key="2">
    <source>
        <dbReference type="SAM" id="SignalP"/>
    </source>
</evidence>
<dbReference type="AlphaFoldDB" id="A0A9P6TZP9"/>
<keyword evidence="2" id="KW-0732">Signal</keyword>
<protein>
    <recommendedName>
        <fullName evidence="5">Secreted protein</fullName>
    </recommendedName>
</protein>
<feature type="compositionally biased region" description="Polar residues" evidence="1">
    <location>
        <begin position="202"/>
        <end position="233"/>
    </location>
</feature>
<dbReference type="EMBL" id="JAAAJB010000615">
    <property type="protein sequence ID" value="KAG0253013.1"/>
    <property type="molecule type" value="Genomic_DNA"/>
</dbReference>
<dbReference type="OrthoDB" id="2277867at2759"/>
<organism evidence="3 4">
    <name type="scientific">Actinomortierella ambigua</name>
    <dbReference type="NCBI Taxonomy" id="1343610"/>
    <lineage>
        <taxon>Eukaryota</taxon>
        <taxon>Fungi</taxon>
        <taxon>Fungi incertae sedis</taxon>
        <taxon>Mucoromycota</taxon>
        <taxon>Mortierellomycotina</taxon>
        <taxon>Mortierellomycetes</taxon>
        <taxon>Mortierellales</taxon>
        <taxon>Mortierellaceae</taxon>
        <taxon>Actinomortierella</taxon>
    </lineage>
</organism>
<sequence length="324" mass="34015">MRTLRVLLSSAVVLALATLASADRIFLELNETAVHAGCPMKIGYRVEYSGLALLHWVQLQVLGPDTNLLANIDNITRSEFDGTGRNHNVTWTVPSTWIGGNYTVRAYGNATYPCLVGGNRTQCVMTVDDQKIFQTLPADTACPRPSSSAELVQAGDLPSSPASNSSLTASDASNGPSTPPNEKVPPAGTNTTNSGEVEPLTKTAQPATNALPTNDSSTDIGNTIVQDNGNSSAPLDAPAASNTTGSVDTPIADNTSPSTGSEVDPNQMAVGRRDGSATGEQRRNLNQVQDRRRVDISPASRTWANMALPAAVTVMVNLIVMSVV</sequence>
<feature type="compositionally biased region" description="Basic and acidic residues" evidence="1">
    <location>
        <begin position="271"/>
        <end position="292"/>
    </location>
</feature>
<keyword evidence="4" id="KW-1185">Reference proteome</keyword>
<feature type="compositionally biased region" description="Low complexity" evidence="1">
    <location>
        <begin position="157"/>
        <end position="170"/>
    </location>
</feature>
<gene>
    <name evidence="3" type="ORF">DFQ27_007723</name>
</gene>
<feature type="compositionally biased region" description="Polar residues" evidence="1">
    <location>
        <begin position="240"/>
        <end position="261"/>
    </location>
</feature>
<evidence type="ECO:0000313" key="4">
    <source>
        <dbReference type="Proteomes" id="UP000807716"/>
    </source>
</evidence>
<feature type="region of interest" description="Disordered" evidence="1">
    <location>
        <begin position="140"/>
        <end position="292"/>
    </location>
</feature>
<evidence type="ECO:0000256" key="1">
    <source>
        <dbReference type="SAM" id="MobiDB-lite"/>
    </source>
</evidence>
<comment type="caution">
    <text evidence="3">The sequence shown here is derived from an EMBL/GenBank/DDBJ whole genome shotgun (WGS) entry which is preliminary data.</text>
</comment>